<proteinExistence type="predicted"/>
<dbReference type="EMBL" id="HBIP01010831">
    <property type="protein sequence ID" value="CAE0490975.1"/>
    <property type="molecule type" value="Transcribed_RNA"/>
</dbReference>
<gene>
    <name evidence="1" type="ORF">DTER00134_LOCUS6048</name>
</gene>
<name>A0A7S3VK98_DUNTE</name>
<accession>A0A7S3VK98</accession>
<reference evidence="1" key="1">
    <citation type="submission" date="2021-01" db="EMBL/GenBank/DDBJ databases">
        <authorList>
            <person name="Corre E."/>
            <person name="Pelletier E."/>
            <person name="Niang G."/>
            <person name="Scheremetjew M."/>
            <person name="Finn R."/>
            <person name="Kale V."/>
            <person name="Holt S."/>
            <person name="Cochrane G."/>
            <person name="Meng A."/>
            <person name="Brown T."/>
            <person name="Cohen L."/>
        </authorList>
    </citation>
    <scope>NUCLEOTIDE SEQUENCE</scope>
    <source>
        <strain evidence="1">CCMP1320</strain>
    </source>
</reference>
<sequence length="298" mass="32946">MLLNLRPPNHGWLCHASPKLPAPARSPHRMLSQPTSSLAPSTCTRLRFNVVQGPFSLIPHLRGLKRLLGTSFWDVESALIGNEPDYTEPSNIVGSNLYGLQLVFQLFVAHLLSLGSTISIIVTTLPEEGHPKQVVAMASLQLKSAGPELVKAISCKRGAPVDAALDKFGVDEKEDVLQHSAARVSELHAEDGSGKGDLAGMHGNDSASFSVRESDEDIRFPGSAGIFSFQQEPVGIALMVYRDNLAAIRLYQRTGWDESAWMDPQWLEDAERSRPRIRPARRLYFKPWNKLLEERCTS</sequence>
<organism evidence="1">
    <name type="scientific">Dunaliella tertiolecta</name>
    <name type="common">Green alga</name>
    <dbReference type="NCBI Taxonomy" id="3047"/>
    <lineage>
        <taxon>Eukaryota</taxon>
        <taxon>Viridiplantae</taxon>
        <taxon>Chlorophyta</taxon>
        <taxon>core chlorophytes</taxon>
        <taxon>Chlorophyceae</taxon>
        <taxon>CS clade</taxon>
        <taxon>Chlamydomonadales</taxon>
        <taxon>Dunaliellaceae</taxon>
        <taxon>Dunaliella</taxon>
    </lineage>
</organism>
<dbReference type="AlphaFoldDB" id="A0A7S3VK98"/>
<protein>
    <submittedName>
        <fullName evidence="1">Uncharacterized protein</fullName>
    </submittedName>
</protein>
<evidence type="ECO:0000313" key="1">
    <source>
        <dbReference type="EMBL" id="CAE0490975.1"/>
    </source>
</evidence>